<gene>
    <name evidence="2" type="ORF">RPR59_05625</name>
</gene>
<name>A0ABZ0BBC1_9SPHN</name>
<organism evidence="2 3">
    <name type="scientific">Stakelama saccharophila</name>
    <dbReference type="NCBI Taxonomy" id="3075605"/>
    <lineage>
        <taxon>Bacteria</taxon>
        <taxon>Pseudomonadati</taxon>
        <taxon>Pseudomonadota</taxon>
        <taxon>Alphaproteobacteria</taxon>
        <taxon>Sphingomonadales</taxon>
        <taxon>Sphingomonadaceae</taxon>
        <taxon>Stakelama</taxon>
    </lineage>
</organism>
<accession>A0ABZ0BBC1</accession>
<dbReference type="Proteomes" id="UP001302249">
    <property type="component" value="Chromosome"/>
</dbReference>
<feature type="domain" description="YdhG-like" evidence="1">
    <location>
        <begin position="28"/>
        <end position="130"/>
    </location>
</feature>
<sequence>MVDTTGNGNQPAGAEAVDARLARLDDWRGETLRRMRDLIRSADPGVVEDVKWRKPSNPGGVPTWSHAGIICTGETYRDKVKLTFAKGAHLPDPTGLFNASLNGNLRRAIDIGAGEQIDEKAFVALVQAAVALNTNG</sequence>
<dbReference type="EMBL" id="CP135076">
    <property type="protein sequence ID" value="WNO54727.1"/>
    <property type="molecule type" value="Genomic_DNA"/>
</dbReference>
<evidence type="ECO:0000313" key="2">
    <source>
        <dbReference type="EMBL" id="WNO54727.1"/>
    </source>
</evidence>
<protein>
    <submittedName>
        <fullName evidence="2">DUF1801 domain-containing protein</fullName>
    </submittedName>
</protein>
<dbReference type="Pfam" id="PF08818">
    <property type="entry name" value="DUF1801"/>
    <property type="match status" value="1"/>
</dbReference>
<reference evidence="2 3" key="1">
    <citation type="submission" date="2023-09" db="EMBL/GenBank/DDBJ databases">
        <authorList>
            <person name="Rey-Velasco X."/>
        </authorList>
    </citation>
    <scope>NUCLEOTIDE SEQUENCE [LARGE SCALE GENOMIC DNA]</scope>
    <source>
        <strain evidence="2 3">W311</strain>
    </source>
</reference>
<keyword evidence="3" id="KW-1185">Reference proteome</keyword>
<dbReference type="RefSeq" id="WP_313917542.1">
    <property type="nucleotide sequence ID" value="NZ_CP135076.1"/>
</dbReference>
<proteinExistence type="predicted"/>
<evidence type="ECO:0000313" key="3">
    <source>
        <dbReference type="Proteomes" id="UP001302249"/>
    </source>
</evidence>
<dbReference type="SUPFAM" id="SSF159888">
    <property type="entry name" value="YdhG-like"/>
    <property type="match status" value="1"/>
</dbReference>
<evidence type="ECO:0000259" key="1">
    <source>
        <dbReference type="Pfam" id="PF08818"/>
    </source>
</evidence>
<dbReference type="InterPro" id="IPR014922">
    <property type="entry name" value="YdhG-like"/>
</dbReference>